<accession>A0AA41L3B1</accession>
<dbReference type="AlphaFoldDB" id="A0AA41L3B1"/>
<dbReference type="EMBL" id="JAHTGR010000013">
    <property type="protein sequence ID" value="MBV6323743.1"/>
    <property type="molecule type" value="Genomic_DNA"/>
</dbReference>
<dbReference type="Proteomes" id="UP001155901">
    <property type="component" value="Unassembled WGS sequence"/>
</dbReference>
<dbReference type="EMBL" id="JALJZU010000002">
    <property type="protein sequence ID" value="MCP2007432.1"/>
    <property type="molecule type" value="Genomic_DNA"/>
</dbReference>
<protein>
    <submittedName>
        <fullName evidence="1">Uncharacterized protein</fullName>
    </submittedName>
</protein>
<comment type="caution">
    <text evidence="1">The sequence shown here is derived from an EMBL/GenBank/DDBJ whole genome shotgun (WGS) entry which is preliminary data.</text>
</comment>
<organism evidence="1 3">
    <name type="scientific">Duganella violaceipulchra</name>
    <dbReference type="NCBI Taxonomy" id="2849652"/>
    <lineage>
        <taxon>Bacteria</taxon>
        <taxon>Pseudomonadati</taxon>
        <taxon>Pseudomonadota</taxon>
        <taxon>Betaproteobacteria</taxon>
        <taxon>Burkholderiales</taxon>
        <taxon>Oxalobacteraceae</taxon>
        <taxon>Telluria group</taxon>
        <taxon>Duganella</taxon>
    </lineage>
</organism>
<dbReference type="RefSeq" id="WP_217944567.1">
    <property type="nucleotide sequence ID" value="NZ_JAHTGR010000013.1"/>
</dbReference>
<keyword evidence="4" id="KW-1185">Reference proteome</keyword>
<reference evidence="2" key="2">
    <citation type="submission" date="2022-03" db="EMBL/GenBank/DDBJ databases">
        <title>Genome Encyclopedia of Bacteria and Archaea VI: Functional Genomics of Type Strains.</title>
        <authorList>
            <person name="Whitman W."/>
        </authorList>
    </citation>
    <scope>NUCLEOTIDE SEQUENCE</scope>
    <source>
        <strain evidence="2">HSC-15S17</strain>
    </source>
</reference>
<reference evidence="1" key="1">
    <citation type="submission" date="2021-07" db="EMBL/GenBank/DDBJ databases">
        <title>Characterization of violacein-producing bacteria and related species.</title>
        <authorList>
            <person name="Wilson H.S."/>
            <person name="De Leon M.E."/>
        </authorList>
    </citation>
    <scope>NUCLEOTIDE SEQUENCE</scope>
    <source>
        <strain evidence="1">HSC-15S17</strain>
    </source>
</reference>
<evidence type="ECO:0000313" key="1">
    <source>
        <dbReference type="EMBL" id="MBV6323743.1"/>
    </source>
</evidence>
<name>A0AA41L3B1_9BURK</name>
<evidence type="ECO:0000313" key="2">
    <source>
        <dbReference type="EMBL" id="MCP2007432.1"/>
    </source>
</evidence>
<evidence type="ECO:0000313" key="3">
    <source>
        <dbReference type="Proteomes" id="UP001155901"/>
    </source>
</evidence>
<proteinExistence type="predicted"/>
<evidence type="ECO:0000313" key="4">
    <source>
        <dbReference type="Proteomes" id="UP001162889"/>
    </source>
</evidence>
<gene>
    <name evidence="1" type="ORF">KVP70_22670</name>
    <name evidence="2" type="ORF">L1274_001125</name>
</gene>
<dbReference type="Proteomes" id="UP001162889">
    <property type="component" value="Unassembled WGS sequence"/>
</dbReference>
<sequence>MDDDVGKRLQVRASDTERQLISKIAETELLTEQLKDTNDQIAPIKAQVRESELLLAQANAKVQAKEQIGEQFWAYLDKIAATSTAPQAGK</sequence>